<dbReference type="Pfam" id="PF00196">
    <property type="entry name" value="GerE"/>
    <property type="match status" value="1"/>
</dbReference>
<reference evidence="5" key="1">
    <citation type="submission" date="2014-04" db="EMBL/GenBank/DDBJ databases">
        <title>In planta biocontrol of soil-borne Fusarium wilt of banana through a plant endophytic bacterium, Burkholderia cenocepacia 869T2.</title>
        <authorList>
            <person name="Ho Y.-N."/>
            <person name="Chiang H.-M."/>
            <person name="Chao C.-P."/>
            <person name="Su C.-C."/>
            <person name="Hsu H.-F."/>
            <person name="Guo C.-T."/>
            <person name="Hsieh J.-L."/>
            <person name="Huang C.-C."/>
        </authorList>
    </citation>
    <scope>NUCLEOTIDE SEQUENCE [LARGE SCALE GENOMIC DNA]</scope>
    <source>
        <strain evidence="5">869T2</strain>
    </source>
</reference>
<proteinExistence type="predicted"/>
<feature type="domain" description="HTH luxR-type" evidence="4">
    <location>
        <begin position="226"/>
        <end position="253"/>
    </location>
</feature>
<evidence type="ECO:0000256" key="3">
    <source>
        <dbReference type="ARBA" id="ARBA00023163"/>
    </source>
</evidence>
<evidence type="ECO:0000256" key="2">
    <source>
        <dbReference type="ARBA" id="ARBA00023125"/>
    </source>
</evidence>
<evidence type="ECO:0000259" key="4">
    <source>
        <dbReference type="PROSITE" id="PS00622"/>
    </source>
</evidence>
<keyword evidence="1" id="KW-0805">Transcription regulation</keyword>
<dbReference type="InterPro" id="IPR016032">
    <property type="entry name" value="Sig_transdc_resp-reg_C-effctor"/>
</dbReference>
<gene>
    <name evidence="5" type="ORF">DT99_10325</name>
</gene>
<dbReference type="GO" id="GO:0006355">
    <property type="term" value="P:regulation of DNA-templated transcription"/>
    <property type="evidence" value="ECO:0007669"/>
    <property type="project" value="InterPro"/>
</dbReference>
<keyword evidence="2" id="KW-0238">DNA-binding</keyword>
<evidence type="ECO:0000256" key="1">
    <source>
        <dbReference type="ARBA" id="ARBA00023015"/>
    </source>
</evidence>
<dbReference type="SMART" id="SM00421">
    <property type="entry name" value="HTH_LUXR"/>
    <property type="match status" value="1"/>
</dbReference>
<dbReference type="PROSITE" id="PS00622">
    <property type="entry name" value="HTH_LUXR_1"/>
    <property type="match status" value="1"/>
</dbReference>
<organism evidence="5">
    <name type="scientific">Burkholderia cenocepacia</name>
    <dbReference type="NCBI Taxonomy" id="95486"/>
    <lineage>
        <taxon>Bacteria</taxon>
        <taxon>Pseudomonadati</taxon>
        <taxon>Pseudomonadota</taxon>
        <taxon>Betaproteobacteria</taxon>
        <taxon>Burkholderiales</taxon>
        <taxon>Burkholderiaceae</taxon>
        <taxon>Burkholderia</taxon>
        <taxon>Burkholderia cepacia complex</taxon>
    </lineage>
</organism>
<dbReference type="PRINTS" id="PR00038">
    <property type="entry name" value="HTHLUXR"/>
</dbReference>
<dbReference type="PANTHER" id="PTHR44688:SF16">
    <property type="entry name" value="DNA-BINDING TRANSCRIPTIONAL ACTIVATOR DEVR_DOSR"/>
    <property type="match status" value="1"/>
</dbReference>
<sequence length="269" mass="29974">MRTWRLERPTLNAQLDISRATRLVAAIGGHEANAFAAEVLKLFDAALSITQCTIFAYEFGNRPRTMSVADHRGGRYLRDVADTYARHFYALDGNQPIVSAAHRGTHRHDLLLHQQAGDEIAHEAYRAACYRGPDVSDRLALLVQPDDATWLSINLYRAHRSGAFQPREIAAIETLAPLIAQAAKHHYALAGAMQVGIPQRMLARLRHACPELSKRELDVLRGVLEGQTAREIGETIGVKASSVVTYQKRAYRRLGISSQRELFALCMQP</sequence>
<dbReference type="SUPFAM" id="SSF46894">
    <property type="entry name" value="C-terminal effector domain of the bipartite response regulators"/>
    <property type="match status" value="1"/>
</dbReference>
<dbReference type="InterPro" id="IPR036388">
    <property type="entry name" value="WH-like_DNA-bd_sf"/>
</dbReference>
<name>A0A071MH19_9BURK</name>
<dbReference type="Gene3D" id="1.10.10.10">
    <property type="entry name" value="Winged helix-like DNA-binding domain superfamily/Winged helix DNA-binding domain"/>
    <property type="match status" value="1"/>
</dbReference>
<accession>A0A071MH19</accession>
<dbReference type="OrthoDB" id="7009766at2"/>
<dbReference type="InterPro" id="IPR000792">
    <property type="entry name" value="Tscrpt_reg_LuxR_C"/>
</dbReference>
<dbReference type="GO" id="GO:0003677">
    <property type="term" value="F:DNA binding"/>
    <property type="evidence" value="ECO:0007669"/>
    <property type="project" value="UniProtKB-KW"/>
</dbReference>
<dbReference type="CDD" id="cd06170">
    <property type="entry name" value="LuxR_C_like"/>
    <property type="match status" value="1"/>
</dbReference>
<keyword evidence="3" id="KW-0804">Transcription</keyword>
<evidence type="ECO:0000313" key="5">
    <source>
        <dbReference type="EMBL" id="KEA59985.1"/>
    </source>
</evidence>
<comment type="caution">
    <text evidence="5">The sequence shown here is derived from an EMBL/GenBank/DDBJ whole genome shotgun (WGS) entry which is preliminary data.</text>
</comment>
<dbReference type="AlphaFoldDB" id="A0A071MH19"/>
<dbReference type="PANTHER" id="PTHR44688">
    <property type="entry name" value="DNA-BINDING TRANSCRIPTIONAL ACTIVATOR DEVR_DOSR"/>
    <property type="match status" value="1"/>
</dbReference>
<protein>
    <submittedName>
        <fullName evidence="5">LuxR family transcriptional regulator</fullName>
    </submittedName>
</protein>
<dbReference type="EMBL" id="JJOA01000008">
    <property type="protein sequence ID" value="KEA59985.1"/>
    <property type="molecule type" value="Genomic_DNA"/>
</dbReference>